<organism evidence="1 2">
    <name type="scientific">Hirundo rustica rustica</name>
    <dbReference type="NCBI Taxonomy" id="333673"/>
    <lineage>
        <taxon>Eukaryota</taxon>
        <taxon>Metazoa</taxon>
        <taxon>Chordata</taxon>
        <taxon>Craniata</taxon>
        <taxon>Vertebrata</taxon>
        <taxon>Euteleostomi</taxon>
        <taxon>Archelosauria</taxon>
        <taxon>Archosauria</taxon>
        <taxon>Dinosauria</taxon>
        <taxon>Saurischia</taxon>
        <taxon>Theropoda</taxon>
        <taxon>Coelurosauria</taxon>
        <taxon>Aves</taxon>
        <taxon>Neognathae</taxon>
        <taxon>Neoaves</taxon>
        <taxon>Telluraves</taxon>
        <taxon>Australaves</taxon>
        <taxon>Passeriformes</taxon>
        <taxon>Sylvioidea</taxon>
        <taxon>Hirundinidae</taxon>
        <taxon>Hirundo</taxon>
    </lineage>
</organism>
<dbReference type="EMBL" id="QRBI01000108">
    <property type="protein sequence ID" value="RMC11793.1"/>
    <property type="molecule type" value="Genomic_DNA"/>
</dbReference>
<reference evidence="1 2" key="1">
    <citation type="submission" date="2018-07" db="EMBL/GenBank/DDBJ databases">
        <title>A high quality draft genome assembly of the barn swallow (H. rustica rustica).</title>
        <authorList>
            <person name="Formenti G."/>
            <person name="Chiara M."/>
            <person name="Poveda L."/>
            <person name="Francoijs K.-J."/>
            <person name="Bonisoli-Alquati A."/>
            <person name="Canova L."/>
            <person name="Gianfranceschi L."/>
            <person name="Horner D.S."/>
            <person name="Saino N."/>
        </authorList>
    </citation>
    <scope>NUCLEOTIDE SEQUENCE [LARGE SCALE GENOMIC DNA]</scope>
    <source>
        <strain evidence="1">Chelidonia</strain>
        <tissue evidence="1">Blood</tissue>
    </source>
</reference>
<proteinExistence type="predicted"/>
<dbReference type="Proteomes" id="UP000269221">
    <property type="component" value="Unassembled WGS sequence"/>
</dbReference>
<sequence>MTAMHSDLNCSWQPGLKNAPLLPSGEDSRRHPVMPKINILALMDFSLSFIYLDSKAEIIYLNFPKRITECVSCWFLTTNTPVTQHRRDLELLERVQGRHQDDQRDGAALLGGKAGRAGIVQPGEEKLWGDPTVASQCLKELTRKVERDLGQGME</sequence>
<gene>
    <name evidence="1" type="ORF">DUI87_11919</name>
</gene>
<comment type="caution">
    <text evidence="1">The sequence shown here is derived from an EMBL/GenBank/DDBJ whole genome shotgun (WGS) entry which is preliminary data.</text>
</comment>
<dbReference type="AlphaFoldDB" id="A0A3M0KF25"/>
<accession>A0A3M0KF25</accession>
<protein>
    <submittedName>
        <fullName evidence="1">Uncharacterized protein</fullName>
    </submittedName>
</protein>
<name>A0A3M0KF25_HIRRU</name>
<keyword evidence="2" id="KW-1185">Reference proteome</keyword>
<evidence type="ECO:0000313" key="2">
    <source>
        <dbReference type="Proteomes" id="UP000269221"/>
    </source>
</evidence>
<evidence type="ECO:0000313" key="1">
    <source>
        <dbReference type="EMBL" id="RMC11793.1"/>
    </source>
</evidence>